<sequence>MAQRRLVDYRVHRDVLDEDAVSELAEKSDSKTSLRKKVKESVRCSGPRLKSILLGLFPVISWLPRYAVRENALGDLVSGISVGIMQLPQGMAYALLAAVPPVFGLYSSFYPVLVYFIFGTSRHISVGTYAVMSVMIGGVTERLAPDSNFMIWDNVTNASVVDTALRDAERIRVAAAVTLVSGIFQIVLGVVQFGFVVTYLSDPLVRGYTTGAAIHVIVSQLKYTFGINPERHSGPLSLIYTVVELCYLLPQTNVGTLVVSIVAIIGLILAKELNSYLSKKLPVPIPVELIVVIATIVSWQVDLAGKYGVDIVGDIPSGLQPPVVPDFSLFGQVIGDAFALSVVGYGIAISLGRIFALKYGYKVDSNQELIALGLSNSIGGFFQCFAISCSMSRSMVQESTGGRTQIAGALSAVVILFITLWIGTLFEDLPKAVLAAIIYVNLHGMMKQFLDIPALWKTNKVDMLVWVVTFILTVLLNPDVGLAASIGFSLLTVIFRTQLPRYSALGQIPDTDVYRPLEDYTQVRQVPGILIFRSSATLYFANAEMYQDALGEKVKTVTQAQPSNSSTLCSNISRITMEIKLPCRAPGRIIMGFNAKTKIRCTRFHLLHAEANIPSLYSDVSESRRMHGICFGCKNILFQSIFNPSEPHALFRLLLQNHMLLHSYNLWSQCFTCSAVQVCGIKMLSNVSQDVGRRTKK</sequence>
<dbReference type="GO" id="GO:0016020">
    <property type="term" value="C:membrane"/>
    <property type="evidence" value="ECO:0007669"/>
    <property type="project" value="UniProtKB-SubCell"/>
</dbReference>
<feature type="transmembrane region" description="Helical" evidence="5">
    <location>
        <begin position="247"/>
        <end position="269"/>
    </location>
</feature>
<dbReference type="Gene3D" id="3.30.750.24">
    <property type="entry name" value="STAS domain"/>
    <property type="match status" value="1"/>
</dbReference>
<reference evidence="7" key="2">
    <citation type="submission" date="2025-08" db="UniProtKB">
        <authorList>
            <consortium name="Ensembl"/>
        </authorList>
    </citation>
    <scope>IDENTIFICATION</scope>
</reference>
<keyword evidence="4 5" id="KW-0472">Membrane</keyword>
<feature type="transmembrane region" description="Helical" evidence="5">
    <location>
        <begin position="173"/>
        <end position="200"/>
    </location>
</feature>
<dbReference type="InterPro" id="IPR011547">
    <property type="entry name" value="SLC26A/SulP_dom"/>
</dbReference>
<evidence type="ECO:0000256" key="4">
    <source>
        <dbReference type="ARBA" id="ARBA00023136"/>
    </source>
</evidence>
<name>A0A672FVC2_SALFA</name>
<feature type="transmembrane region" description="Helical" evidence="5">
    <location>
        <begin position="470"/>
        <end position="495"/>
    </location>
</feature>
<dbReference type="InterPro" id="IPR001902">
    <property type="entry name" value="SLC26A/SulP_fam"/>
</dbReference>
<reference evidence="7" key="1">
    <citation type="submission" date="2019-06" db="EMBL/GenBank/DDBJ databases">
        <authorList>
            <consortium name="Wellcome Sanger Institute Data Sharing"/>
        </authorList>
    </citation>
    <scope>NUCLEOTIDE SEQUENCE [LARGE SCALE GENOMIC DNA]</scope>
</reference>
<feature type="transmembrane region" description="Helical" evidence="5">
    <location>
        <begin position="93"/>
        <end position="118"/>
    </location>
</feature>
<feature type="transmembrane region" description="Helical" evidence="5">
    <location>
        <begin position="281"/>
        <end position="301"/>
    </location>
</feature>
<dbReference type="PANTHER" id="PTHR11814">
    <property type="entry name" value="SULFATE TRANSPORTER"/>
    <property type="match status" value="1"/>
</dbReference>
<comment type="subcellular location">
    <subcellularLocation>
        <location evidence="1">Membrane</location>
        <topology evidence="1">Multi-pass membrane protein</topology>
    </subcellularLocation>
</comment>
<evidence type="ECO:0000256" key="2">
    <source>
        <dbReference type="ARBA" id="ARBA00022692"/>
    </source>
</evidence>
<keyword evidence="2 5" id="KW-0812">Transmembrane</keyword>
<dbReference type="GO" id="GO:0008271">
    <property type="term" value="F:secondary active sulfate transmembrane transporter activity"/>
    <property type="evidence" value="ECO:0007669"/>
    <property type="project" value="InterPro"/>
</dbReference>
<dbReference type="Pfam" id="PF00916">
    <property type="entry name" value="Sulfate_transp"/>
    <property type="match status" value="1"/>
</dbReference>
<organism evidence="7 8">
    <name type="scientific">Salarias fasciatus</name>
    <name type="common">Jewelled blenny</name>
    <name type="synonym">Blennius fasciatus</name>
    <dbReference type="NCBI Taxonomy" id="181472"/>
    <lineage>
        <taxon>Eukaryota</taxon>
        <taxon>Metazoa</taxon>
        <taxon>Chordata</taxon>
        <taxon>Craniata</taxon>
        <taxon>Vertebrata</taxon>
        <taxon>Euteleostomi</taxon>
        <taxon>Actinopterygii</taxon>
        <taxon>Neopterygii</taxon>
        <taxon>Teleostei</taxon>
        <taxon>Neoteleostei</taxon>
        <taxon>Acanthomorphata</taxon>
        <taxon>Ovalentaria</taxon>
        <taxon>Blenniimorphae</taxon>
        <taxon>Blenniiformes</taxon>
        <taxon>Blennioidei</taxon>
        <taxon>Blenniidae</taxon>
        <taxon>Salariinae</taxon>
        <taxon>Salarias</taxon>
    </lineage>
</organism>
<dbReference type="Proteomes" id="UP000472267">
    <property type="component" value="Chromosome 20"/>
</dbReference>
<reference evidence="7" key="3">
    <citation type="submission" date="2025-09" db="UniProtKB">
        <authorList>
            <consortium name="Ensembl"/>
        </authorList>
    </citation>
    <scope>IDENTIFICATION</scope>
</reference>
<evidence type="ECO:0000313" key="7">
    <source>
        <dbReference type="Ensembl" id="ENSSFAP00005010548.1"/>
    </source>
</evidence>
<evidence type="ECO:0000256" key="5">
    <source>
        <dbReference type="SAM" id="Phobius"/>
    </source>
</evidence>
<evidence type="ECO:0000256" key="1">
    <source>
        <dbReference type="ARBA" id="ARBA00004141"/>
    </source>
</evidence>
<dbReference type="InterPro" id="IPR002645">
    <property type="entry name" value="STAS_dom"/>
</dbReference>
<dbReference type="NCBIfam" id="TIGR00815">
    <property type="entry name" value="sulP"/>
    <property type="match status" value="1"/>
</dbReference>
<dbReference type="InterPro" id="IPR018045">
    <property type="entry name" value="S04_transporter_CS"/>
</dbReference>
<dbReference type="AlphaFoldDB" id="A0A672FVC2"/>
<keyword evidence="8" id="KW-1185">Reference proteome</keyword>
<feature type="transmembrane region" description="Helical" evidence="5">
    <location>
        <begin position="405"/>
        <end position="426"/>
    </location>
</feature>
<dbReference type="PROSITE" id="PS50801">
    <property type="entry name" value="STAS"/>
    <property type="match status" value="1"/>
</dbReference>
<proteinExistence type="predicted"/>
<keyword evidence="3 5" id="KW-1133">Transmembrane helix</keyword>
<accession>A0A672FVC2</accession>
<evidence type="ECO:0000256" key="3">
    <source>
        <dbReference type="ARBA" id="ARBA00022989"/>
    </source>
</evidence>
<dbReference type="Ensembl" id="ENSSFAT00005011010.1">
    <property type="protein sequence ID" value="ENSSFAP00005010548.1"/>
    <property type="gene ID" value="ENSSFAG00005001635.1"/>
</dbReference>
<feature type="domain" description="STAS" evidence="6">
    <location>
        <begin position="519"/>
        <end position="579"/>
    </location>
</feature>
<evidence type="ECO:0000259" key="6">
    <source>
        <dbReference type="PROSITE" id="PS50801"/>
    </source>
</evidence>
<evidence type="ECO:0000313" key="8">
    <source>
        <dbReference type="Proteomes" id="UP000472267"/>
    </source>
</evidence>
<protein>
    <recommendedName>
        <fullName evidence="6">STAS domain-containing protein</fullName>
    </recommendedName>
</protein>
<dbReference type="PROSITE" id="PS01130">
    <property type="entry name" value="SLC26A"/>
    <property type="match status" value="1"/>
</dbReference>
<feature type="transmembrane region" description="Helical" evidence="5">
    <location>
        <begin position="369"/>
        <end position="393"/>
    </location>
</feature>
<gene>
    <name evidence="7" type="primary">slc26a6</name>
</gene>
<dbReference type="InterPro" id="IPR036513">
    <property type="entry name" value="STAS_dom_sf"/>
</dbReference>
<feature type="transmembrane region" description="Helical" evidence="5">
    <location>
        <begin position="337"/>
        <end position="357"/>
    </location>
</feature>